<evidence type="ECO:0000256" key="1">
    <source>
        <dbReference type="SAM" id="MobiDB-lite"/>
    </source>
</evidence>
<evidence type="ECO:0000313" key="4">
    <source>
        <dbReference type="Proteomes" id="UP001498398"/>
    </source>
</evidence>
<dbReference type="PANTHER" id="PTHR10622:SF10">
    <property type="entry name" value="HET DOMAIN-CONTAINING PROTEIN"/>
    <property type="match status" value="1"/>
</dbReference>
<keyword evidence="4" id="KW-1185">Reference proteome</keyword>
<evidence type="ECO:0000259" key="2">
    <source>
        <dbReference type="Pfam" id="PF06985"/>
    </source>
</evidence>
<evidence type="ECO:0000313" key="3">
    <source>
        <dbReference type="EMBL" id="KAK7443564.1"/>
    </source>
</evidence>
<dbReference type="Pfam" id="PF06985">
    <property type="entry name" value="HET"/>
    <property type="match status" value="1"/>
</dbReference>
<sequence>MSSPPQSSKPTHVKVKHPNPSSATSIANYSSVIHPIPFYPSHRLVHNERDKIQSVANPESPHLMTPVNICPRRLIDARTLKLVEFDTNTFIPPYAILSHRWTEEVVYDEFVQPHAETFAKSGYLKIDAACRQARQDGIGYIWVDTCCIKQGDPADVSANITSMYAFYQNTEVCYAYLADVPWPEKYIVLSDWFERGWTLQELIAPRTVVFFDKDWQRIGDKHELRDTIYWKTTIPPAILSGEQFIQDIDVLTRMTWAMQRSTTKAQDEAYCLQGLLGVSLEPNYDENFLASFNRLGKALFDAQPELKARLGVDDDLFRNPNSPYFWDLLFSKIEETRTAILDGLDKRLGSTNSDMSIEDEEMEI</sequence>
<name>A0ABR1IYL0_9AGAR</name>
<proteinExistence type="predicted"/>
<feature type="region of interest" description="Disordered" evidence="1">
    <location>
        <begin position="1"/>
        <end position="22"/>
    </location>
</feature>
<feature type="domain" description="Heterokaryon incompatibility" evidence="2">
    <location>
        <begin position="94"/>
        <end position="178"/>
    </location>
</feature>
<dbReference type="Proteomes" id="UP001498398">
    <property type="component" value="Unassembled WGS sequence"/>
</dbReference>
<protein>
    <recommendedName>
        <fullName evidence="2">Heterokaryon incompatibility domain-containing protein</fullName>
    </recommendedName>
</protein>
<organism evidence="3 4">
    <name type="scientific">Marasmiellus scandens</name>
    <dbReference type="NCBI Taxonomy" id="2682957"/>
    <lineage>
        <taxon>Eukaryota</taxon>
        <taxon>Fungi</taxon>
        <taxon>Dikarya</taxon>
        <taxon>Basidiomycota</taxon>
        <taxon>Agaricomycotina</taxon>
        <taxon>Agaricomycetes</taxon>
        <taxon>Agaricomycetidae</taxon>
        <taxon>Agaricales</taxon>
        <taxon>Marasmiineae</taxon>
        <taxon>Omphalotaceae</taxon>
        <taxon>Marasmiellus</taxon>
    </lineage>
</organism>
<dbReference type="InterPro" id="IPR010730">
    <property type="entry name" value="HET"/>
</dbReference>
<reference evidence="3 4" key="1">
    <citation type="submission" date="2024-01" db="EMBL/GenBank/DDBJ databases">
        <title>A draft genome for the cacao thread blight pathogen Marasmiellus scandens.</title>
        <authorList>
            <person name="Baruah I.K."/>
            <person name="Leung J."/>
            <person name="Bukari Y."/>
            <person name="Amoako-Attah I."/>
            <person name="Meinhardt L.W."/>
            <person name="Bailey B.A."/>
            <person name="Cohen S.P."/>
        </authorList>
    </citation>
    <scope>NUCLEOTIDE SEQUENCE [LARGE SCALE GENOMIC DNA]</scope>
    <source>
        <strain evidence="3 4">GH-19</strain>
    </source>
</reference>
<comment type="caution">
    <text evidence="3">The sequence shown here is derived from an EMBL/GenBank/DDBJ whole genome shotgun (WGS) entry which is preliminary data.</text>
</comment>
<dbReference type="PANTHER" id="PTHR10622">
    <property type="entry name" value="HET DOMAIN-CONTAINING PROTEIN"/>
    <property type="match status" value="1"/>
</dbReference>
<gene>
    <name evidence="3" type="ORF">VKT23_015737</name>
</gene>
<dbReference type="EMBL" id="JBANRG010000054">
    <property type="protein sequence ID" value="KAK7443564.1"/>
    <property type="molecule type" value="Genomic_DNA"/>
</dbReference>
<feature type="compositionally biased region" description="Polar residues" evidence="1">
    <location>
        <begin position="1"/>
        <end position="10"/>
    </location>
</feature>
<accession>A0ABR1IYL0</accession>